<name>A0A9D7S7U3_9BACT</name>
<dbReference type="NCBIfam" id="NF040656">
    <property type="entry name" value="GHMP_GYDIA"/>
    <property type="match status" value="1"/>
</dbReference>
<dbReference type="Proteomes" id="UP000808349">
    <property type="component" value="Unassembled WGS sequence"/>
</dbReference>
<dbReference type="InterPro" id="IPR014721">
    <property type="entry name" value="Ribsml_uS5_D2-typ_fold_subgr"/>
</dbReference>
<comment type="caution">
    <text evidence="1">The sequence shown here is derived from an EMBL/GenBank/DDBJ whole genome shotgun (WGS) entry which is preliminary data.</text>
</comment>
<dbReference type="GO" id="GO:0016301">
    <property type="term" value="F:kinase activity"/>
    <property type="evidence" value="ECO:0007669"/>
    <property type="project" value="UniProtKB-KW"/>
</dbReference>
<dbReference type="Gene3D" id="3.30.230.10">
    <property type="match status" value="1"/>
</dbReference>
<sequence>MKIQELSGSEVLWNSFDHQGKKWFEAEIDLMGLDVVESSDPDTAKFIKKLFRACCNNNSEFLSHWKKYKIDHYLEFPISWGLGSSSTLIYNMALWADVNPYHLYFDIEDGSGYDIACAGAKGPILYTLGDGSIDLEQVEFKPSFQDQIYFLPLNQKTDSREAVKIAKKKVPEKSLINKISDLAEKVLELKTLNSFEDWIVEHENIISSFISEKKVKDTRFADYWGAVKSLGAWGGDLVLVTSNQSKSDTEEYFKSKGFGVLIPYKELIL</sequence>
<dbReference type="InterPro" id="IPR047765">
    <property type="entry name" value="GHMP_GYDIA-like"/>
</dbReference>
<gene>
    <name evidence="1" type="ORF">IPO85_05640</name>
</gene>
<accession>A0A9D7S7U3</accession>
<dbReference type="InterPro" id="IPR020568">
    <property type="entry name" value="Ribosomal_Su5_D2-typ_SF"/>
</dbReference>
<evidence type="ECO:0000313" key="1">
    <source>
        <dbReference type="EMBL" id="MBK9716984.1"/>
    </source>
</evidence>
<organism evidence="1 2">
    <name type="scientific">Candidatus Defluviibacterium haderslevense</name>
    <dbReference type="NCBI Taxonomy" id="2981993"/>
    <lineage>
        <taxon>Bacteria</taxon>
        <taxon>Pseudomonadati</taxon>
        <taxon>Bacteroidota</taxon>
        <taxon>Saprospiria</taxon>
        <taxon>Saprospirales</taxon>
        <taxon>Saprospiraceae</taxon>
        <taxon>Candidatus Defluviibacterium</taxon>
    </lineage>
</organism>
<keyword evidence="1" id="KW-0808">Transferase</keyword>
<dbReference type="AlphaFoldDB" id="A0A9D7S7U3"/>
<dbReference type="SUPFAM" id="SSF54211">
    <property type="entry name" value="Ribosomal protein S5 domain 2-like"/>
    <property type="match status" value="1"/>
</dbReference>
<dbReference type="EMBL" id="JADKFW010000004">
    <property type="protein sequence ID" value="MBK9716984.1"/>
    <property type="molecule type" value="Genomic_DNA"/>
</dbReference>
<reference evidence="1 2" key="1">
    <citation type="submission" date="2020-10" db="EMBL/GenBank/DDBJ databases">
        <title>Connecting structure to function with the recovery of over 1000 high-quality activated sludge metagenome-assembled genomes encoding full-length rRNA genes using long-read sequencing.</title>
        <authorList>
            <person name="Singleton C.M."/>
            <person name="Petriglieri F."/>
            <person name="Kristensen J.M."/>
            <person name="Kirkegaard R.H."/>
            <person name="Michaelsen T.Y."/>
            <person name="Andersen M.H."/>
            <person name="Karst S.M."/>
            <person name="Dueholm M.S."/>
            <person name="Nielsen P.H."/>
            <person name="Albertsen M."/>
        </authorList>
    </citation>
    <scope>NUCLEOTIDE SEQUENCE [LARGE SCALE GENOMIC DNA]</scope>
    <source>
        <strain evidence="1">Ribe_18-Q3-R11-54_BAT3C.373</strain>
    </source>
</reference>
<protein>
    <submittedName>
        <fullName evidence="1">GHMP kinase</fullName>
    </submittedName>
</protein>
<proteinExistence type="predicted"/>
<keyword evidence="1" id="KW-0418">Kinase</keyword>
<evidence type="ECO:0000313" key="2">
    <source>
        <dbReference type="Proteomes" id="UP000808349"/>
    </source>
</evidence>